<feature type="chain" id="PRO_5034142340" evidence="1">
    <location>
        <begin position="20"/>
        <end position="122"/>
    </location>
</feature>
<organism evidence="2 3">
    <name type="scientific">Venturia inaequalis</name>
    <name type="common">Apple scab fungus</name>
    <dbReference type="NCBI Taxonomy" id="5025"/>
    <lineage>
        <taxon>Eukaryota</taxon>
        <taxon>Fungi</taxon>
        <taxon>Dikarya</taxon>
        <taxon>Ascomycota</taxon>
        <taxon>Pezizomycotina</taxon>
        <taxon>Dothideomycetes</taxon>
        <taxon>Pleosporomycetidae</taxon>
        <taxon>Venturiales</taxon>
        <taxon>Venturiaceae</taxon>
        <taxon>Venturia</taxon>
    </lineage>
</organism>
<comment type="caution">
    <text evidence="2">The sequence shown here is derived from an EMBL/GenBank/DDBJ whole genome shotgun (WGS) entry which is preliminary data.</text>
</comment>
<name>A0A8H3VR61_VENIN</name>
<evidence type="ECO:0000313" key="3">
    <source>
        <dbReference type="Proteomes" id="UP000490939"/>
    </source>
</evidence>
<keyword evidence="3" id="KW-1185">Reference proteome</keyword>
<feature type="signal peptide" evidence="1">
    <location>
        <begin position="1"/>
        <end position="19"/>
    </location>
</feature>
<dbReference type="EMBL" id="WNWR01000019">
    <property type="protein sequence ID" value="KAE9993869.1"/>
    <property type="molecule type" value="Genomic_DNA"/>
</dbReference>
<gene>
    <name evidence="2" type="ORF">EG327_002776</name>
</gene>
<proteinExistence type="predicted"/>
<sequence>MRILFTLSATAALLGSCLAMPAAQCSPDTSVAPVVTPSTDGLEVQDQANACPSGAVERYACRLITTGFCPHTELSGYTKSCCGASPYCADGGCYVIGDYKHFDNCITDGGRRKDIIPSEKPC</sequence>
<evidence type="ECO:0000313" key="2">
    <source>
        <dbReference type="EMBL" id="KAE9993869.1"/>
    </source>
</evidence>
<protein>
    <submittedName>
        <fullName evidence="2">Uncharacterized protein</fullName>
    </submittedName>
</protein>
<accession>A0A8H3VR61</accession>
<evidence type="ECO:0000256" key="1">
    <source>
        <dbReference type="SAM" id="SignalP"/>
    </source>
</evidence>
<dbReference type="PROSITE" id="PS51257">
    <property type="entry name" value="PROKAR_LIPOPROTEIN"/>
    <property type="match status" value="1"/>
</dbReference>
<reference evidence="2 3" key="1">
    <citation type="submission" date="2019-07" db="EMBL/GenBank/DDBJ databases">
        <title>Venturia inaequalis Genome Resource.</title>
        <authorList>
            <person name="Lichtner F.J."/>
        </authorList>
    </citation>
    <scope>NUCLEOTIDE SEQUENCE [LARGE SCALE GENOMIC DNA]</scope>
    <source>
        <strain evidence="2 3">DMI_063113</strain>
    </source>
</reference>
<keyword evidence="1" id="KW-0732">Signal</keyword>
<dbReference type="AlphaFoldDB" id="A0A8H3VR61"/>
<dbReference type="Proteomes" id="UP000490939">
    <property type="component" value="Unassembled WGS sequence"/>
</dbReference>